<accession>X1ALP1</accession>
<dbReference type="AlphaFoldDB" id="X1ALP1"/>
<protein>
    <submittedName>
        <fullName evidence="1">Uncharacterized protein</fullName>
    </submittedName>
</protein>
<reference evidence="1" key="1">
    <citation type="journal article" date="2014" name="Front. Microbiol.">
        <title>High frequency of phylogenetically diverse reductive dehalogenase-homologous genes in deep subseafloor sedimentary metagenomes.</title>
        <authorList>
            <person name="Kawai M."/>
            <person name="Futagami T."/>
            <person name="Toyoda A."/>
            <person name="Takaki Y."/>
            <person name="Nishi S."/>
            <person name="Hori S."/>
            <person name="Arai W."/>
            <person name="Tsubouchi T."/>
            <person name="Morono Y."/>
            <person name="Uchiyama I."/>
            <person name="Ito T."/>
            <person name="Fujiyama A."/>
            <person name="Inagaki F."/>
            <person name="Takami H."/>
        </authorList>
    </citation>
    <scope>NUCLEOTIDE SEQUENCE</scope>
    <source>
        <strain evidence="1">Expedition CK06-06</strain>
    </source>
</reference>
<name>X1ALP1_9ZZZZ</name>
<dbReference type="InterPro" id="IPR016162">
    <property type="entry name" value="Ald_DH_N"/>
</dbReference>
<feature type="non-terminal residue" evidence="1">
    <location>
        <position position="1"/>
    </location>
</feature>
<proteinExistence type="predicted"/>
<dbReference type="GO" id="GO:0016620">
    <property type="term" value="F:oxidoreductase activity, acting on the aldehyde or oxo group of donors, NAD or NADP as acceptor"/>
    <property type="evidence" value="ECO:0007669"/>
    <property type="project" value="InterPro"/>
</dbReference>
<dbReference type="EMBL" id="BART01011322">
    <property type="protein sequence ID" value="GAG83570.1"/>
    <property type="molecule type" value="Genomic_DNA"/>
</dbReference>
<dbReference type="Gene3D" id="3.40.309.10">
    <property type="entry name" value="Aldehyde Dehydrogenase, Chain A, domain 2"/>
    <property type="match status" value="1"/>
</dbReference>
<dbReference type="InterPro" id="IPR016163">
    <property type="entry name" value="Ald_DH_C"/>
</dbReference>
<comment type="caution">
    <text evidence="1">The sequence shown here is derived from an EMBL/GenBank/DDBJ whole genome shotgun (WGS) entry which is preliminary data.</text>
</comment>
<organism evidence="1">
    <name type="scientific">marine sediment metagenome</name>
    <dbReference type="NCBI Taxonomy" id="412755"/>
    <lineage>
        <taxon>unclassified sequences</taxon>
        <taxon>metagenomes</taxon>
        <taxon>ecological metagenomes</taxon>
    </lineage>
</organism>
<sequence>GRVNCNMPHAMANSGSWFNANPFTDTLGGGSWAGNMTSENVNFKHFLNYTWLSEPFPEYVPTDEDLFGDYFDKWGRG</sequence>
<evidence type="ECO:0000313" key="1">
    <source>
        <dbReference type="EMBL" id="GAG83570.1"/>
    </source>
</evidence>
<gene>
    <name evidence="1" type="ORF">S01H4_24172</name>
</gene>
<dbReference type="Gene3D" id="3.40.605.10">
    <property type="entry name" value="Aldehyde Dehydrogenase, Chain A, domain 1"/>
    <property type="match status" value="1"/>
</dbReference>